<evidence type="ECO:0000256" key="1">
    <source>
        <dbReference type="ARBA" id="ARBA00022729"/>
    </source>
</evidence>
<feature type="signal peptide" evidence="2">
    <location>
        <begin position="1"/>
        <end position="24"/>
    </location>
</feature>
<keyword evidence="5" id="KW-1185">Reference proteome</keyword>
<dbReference type="Proteomes" id="UP000033772">
    <property type="component" value="Unassembled WGS sequence"/>
</dbReference>
<dbReference type="PANTHER" id="PTHR35936">
    <property type="entry name" value="MEMBRANE-BOUND LYTIC MUREIN TRANSGLYCOSYLASE F"/>
    <property type="match status" value="1"/>
</dbReference>
<evidence type="ECO:0000313" key="4">
    <source>
        <dbReference type="EMBL" id="OIJ28018.1"/>
    </source>
</evidence>
<keyword evidence="1 2" id="KW-0732">Signal</keyword>
<reference evidence="4" key="1">
    <citation type="submission" date="2016-10" db="EMBL/GenBank/DDBJ databases">
        <title>Draft Genome Sequence of Nocardioides luteus Strain BAFB, an Alkane-Degrading Bacterium Isolated from JP-7 Polluted Soil.</title>
        <authorList>
            <person name="Brown L."/>
            <person name="Ruiz O.N."/>
            <person name="Gunasekera T."/>
        </authorList>
    </citation>
    <scope>NUCLEOTIDE SEQUENCE [LARGE SCALE GENOMIC DNA]</scope>
    <source>
        <strain evidence="4">BAFB</strain>
    </source>
</reference>
<dbReference type="Pfam" id="PF00497">
    <property type="entry name" value="SBP_bac_3"/>
    <property type="match status" value="1"/>
</dbReference>
<dbReference type="STRING" id="1844.UG56_004780"/>
<gene>
    <name evidence="4" type="ORF">UG56_004780</name>
</gene>
<dbReference type="SUPFAM" id="SSF53850">
    <property type="entry name" value="Periplasmic binding protein-like II"/>
    <property type="match status" value="1"/>
</dbReference>
<protein>
    <recommendedName>
        <fullName evidence="3">Solute-binding protein family 3/N-terminal domain-containing protein</fullName>
    </recommendedName>
</protein>
<organism evidence="4 5">
    <name type="scientific">Nocardioides luteus</name>
    <dbReference type="NCBI Taxonomy" id="1844"/>
    <lineage>
        <taxon>Bacteria</taxon>
        <taxon>Bacillati</taxon>
        <taxon>Actinomycetota</taxon>
        <taxon>Actinomycetes</taxon>
        <taxon>Propionibacteriales</taxon>
        <taxon>Nocardioidaceae</taxon>
        <taxon>Nocardioides</taxon>
    </lineage>
</organism>
<dbReference type="InterPro" id="IPR001638">
    <property type="entry name" value="Solute-binding_3/MltF_N"/>
</dbReference>
<dbReference type="AlphaFoldDB" id="A0A1J4N936"/>
<feature type="chain" id="PRO_5039485516" description="Solute-binding protein family 3/N-terminal domain-containing protein" evidence="2">
    <location>
        <begin position="25"/>
        <end position="271"/>
    </location>
</feature>
<accession>A0A1J4N936</accession>
<evidence type="ECO:0000313" key="5">
    <source>
        <dbReference type="Proteomes" id="UP000033772"/>
    </source>
</evidence>
<feature type="domain" description="Solute-binding protein family 3/N-terminal" evidence="3">
    <location>
        <begin position="43"/>
        <end position="260"/>
    </location>
</feature>
<dbReference type="Gene3D" id="3.40.190.10">
    <property type="entry name" value="Periplasmic binding protein-like II"/>
    <property type="match status" value="2"/>
</dbReference>
<dbReference type="RefSeq" id="WP_045546868.1">
    <property type="nucleotide sequence ID" value="NZ_JZDQ02000005.1"/>
</dbReference>
<dbReference type="SMART" id="SM00062">
    <property type="entry name" value="PBPb"/>
    <property type="match status" value="1"/>
</dbReference>
<evidence type="ECO:0000259" key="3">
    <source>
        <dbReference type="SMART" id="SM00062"/>
    </source>
</evidence>
<sequence>MNKIKLVVAGAAALLGVIVFSAHFSHPAPSATDKASAAVGSSTLRIGVESTEPVYFQSGGETLGFDYEMARGVAEGMGVEPEFVPMDFNELFPALRAGKIDMIGAQVTQTSDLERDFDFSAPYFSTYVAFLTPEGSTIRTRRDVDGKRIAVVDGAIQESYLRDKYHDVKVVKAPTVSAAVQLIERGEADALFHGAPYAQSIIKSAPIVLEEPIVYPVDDAPIGFVIRSGDPRKEQIDGVLKDMVLSGEWLKVKTAYFEADPLSDVFGDKGA</sequence>
<proteinExistence type="predicted"/>
<dbReference type="OrthoDB" id="9814902at2"/>
<name>A0A1J4N936_9ACTN</name>
<dbReference type="EMBL" id="JZDQ02000005">
    <property type="protein sequence ID" value="OIJ28018.1"/>
    <property type="molecule type" value="Genomic_DNA"/>
</dbReference>
<comment type="caution">
    <text evidence="4">The sequence shown here is derived from an EMBL/GenBank/DDBJ whole genome shotgun (WGS) entry which is preliminary data.</text>
</comment>
<dbReference type="CDD" id="cd13530">
    <property type="entry name" value="PBP2_peptides_like"/>
    <property type="match status" value="1"/>
</dbReference>
<evidence type="ECO:0000256" key="2">
    <source>
        <dbReference type="SAM" id="SignalP"/>
    </source>
</evidence>
<dbReference type="PANTHER" id="PTHR35936:SF17">
    <property type="entry name" value="ARGININE-BINDING EXTRACELLULAR PROTEIN ARTP"/>
    <property type="match status" value="1"/>
</dbReference>